<dbReference type="GO" id="GO:0055052">
    <property type="term" value="C:ATP-binding cassette (ABC) transporter complex, substrate-binding subunit-containing"/>
    <property type="evidence" value="ECO:0007669"/>
    <property type="project" value="TreeGrafter"/>
</dbReference>
<dbReference type="Pfam" id="PF13416">
    <property type="entry name" value="SBP_bac_8"/>
    <property type="match status" value="1"/>
</dbReference>
<dbReference type="RefSeq" id="WP_198418336.1">
    <property type="nucleotide sequence ID" value="NZ_AP018437.1"/>
</dbReference>
<feature type="region of interest" description="Disordered" evidence="4">
    <location>
        <begin position="32"/>
        <end position="56"/>
    </location>
</feature>
<evidence type="ECO:0000256" key="2">
    <source>
        <dbReference type="ARBA" id="ARBA00022448"/>
    </source>
</evidence>
<dbReference type="EMBL" id="QUMS01000001">
    <property type="protein sequence ID" value="REG10763.1"/>
    <property type="molecule type" value="Genomic_DNA"/>
</dbReference>
<evidence type="ECO:0000256" key="4">
    <source>
        <dbReference type="SAM" id="MobiDB-lite"/>
    </source>
</evidence>
<dbReference type="AlphaFoldDB" id="A0A347ZTM8"/>
<dbReference type="PANTHER" id="PTHR30061:SF50">
    <property type="entry name" value="MALTOSE_MALTODEXTRIN-BINDING PERIPLASMIC PROTEIN"/>
    <property type="match status" value="1"/>
</dbReference>
<gene>
    <name evidence="6" type="ORF">DFR64_0624</name>
</gene>
<organism evidence="6 7">
    <name type="scientific">Pelolinea submarina</name>
    <dbReference type="NCBI Taxonomy" id="913107"/>
    <lineage>
        <taxon>Bacteria</taxon>
        <taxon>Bacillati</taxon>
        <taxon>Chloroflexota</taxon>
        <taxon>Anaerolineae</taxon>
        <taxon>Anaerolineales</taxon>
        <taxon>Anaerolineaceae</taxon>
        <taxon>Pelolinea</taxon>
    </lineage>
</organism>
<feature type="chain" id="PRO_5030063633" evidence="5">
    <location>
        <begin position="28"/>
        <end position="461"/>
    </location>
</feature>
<evidence type="ECO:0000313" key="7">
    <source>
        <dbReference type="Proteomes" id="UP000256388"/>
    </source>
</evidence>
<reference evidence="6 7" key="1">
    <citation type="submission" date="2018-08" db="EMBL/GenBank/DDBJ databases">
        <title>Genomic Encyclopedia of Type Strains, Phase IV (KMG-IV): sequencing the most valuable type-strain genomes for metagenomic binning, comparative biology and taxonomic classification.</title>
        <authorList>
            <person name="Goeker M."/>
        </authorList>
    </citation>
    <scope>NUCLEOTIDE SEQUENCE [LARGE SCALE GENOMIC DNA]</scope>
    <source>
        <strain evidence="6 7">DSM 23923</strain>
    </source>
</reference>
<dbReference type="CDD" id="cd13585">
    <property type="entry name" value="PBP2_TMBP_like"/>
    <property type="match status" value="1"/>
</dbReference>
<dbReference type="PROSITE" id="PS51257">
    <property type="entry name" value="PROKAR_LIPOPROTEIN"/>
    <property type="match status" value="1"/>
</dbReference>
<keyword evidence="7" id="KW-1185">Reference proteome</keyword>
<proteinExistence type="inferred from homology"/>
<evidence type="ECO:0000256" key="5">
    <source>
        <dbReference type="SAM" id="SignalP"/>
    </source>
</evidence>
<sequence>MKKNKWYMLISLFAVISMVMVSCGGGADTAQAEAPAAEDAAVEEPAAEEPAAADAAAEPVTVDVWFHSGKGEEREVLDAQVTAFNEMQSDVQINAILLPEGSYNDQVNAAALSGDLPCLLDFDGPFLYNYAWAGYMRPLDDLVPADVKADFLPSIIAQGTYGGKLYSLGTFDSGLAIWGNKAYLDEAGVRIPTSIDDAWTMEEFTDALQKLNALDQVDYAIDFKLNYGPDDEWNTYGFAPIIQSFGGDLIDRTDYQSADGVLNGPESVAALEWFQSLFTDGYANPSPAGDDDFYGSKVAALSWVGHWMYGPHTEGLGDDAVLIPMPILGDKAVTGMGSWNWGITSTCENPEAAYTFLSYLIEPDEILHMTNANGAVPARKSAIAKSELFGEGGKLNIFVQQLENGVAVERPTTPAYPVITSAFRTAIWNIIAGADVQTELDKAVVTIDQDIQDNNGYPLPE</sequence>
<dbReference type="SUPFAM" id="SSF53850">
    <property type="entry name" value="Periplasmic binding protein-like II"/>
    <property type="match status" value="1"/>
</dbReference>
<protein>
    <submittedName>
        <fullName evidence="6">Carbohydrate ABC transporter substrate-binding protein (CUT1 family)</fullName>
    </submittedName>
</protein>
<evidence type="ECO:0000256" key="1">
    <source>
        <dbReference type="ARBA" id="ARBA00008520"/>
    </source>
</evidence>
<keyword evidence="2" id="KW-0813">Transport</keyword>
<dbReference type="InterPro" id="IPR006059">
    <property type="entry name" value="SBP"/>
</dbReference>
<feature type="signal peptide" evidence="5">
    <location>
        <begin position="1"/>
        <end position="27"/>
    </location>
</feature>
<comment type="caution">
    <text evidence="6">The sequence shown here is derived from an EMBL/GenBank/DDBJ whole genome shotgun (WGS) entry which is preliminary data.</text>
</comment>
<comment type="similarity">
    <text evidence="1">Belongs to the bacterial solute-binding protein 1 family.</text>
</comment>
<dbReference type="PANTHER" id="PTHR30061">
    <property type="entry name" value="MALTOSE-BINDING PERIPLASMIC PROTEIN"/>
    <property type="match status" value="1"/>
</dbReference>
<evidence type="ECO:0000313" key="6">
    <source>
        <dbReference type="EMBL" id="REG10763.1"/>
    </source>
</evidence>
<accession>A0A347ZTM8</accession>
<dbReference type="GO" id="GO:1901982">
    <property type="term" value="F:maltose binding"/>
    <property type="evidence" value="ECO:0007669"/>
    <property type="project" value="TreeGrafter"/>
</dbReference>
<dbReference type="Gene3D" id="3.40.190.10">
    <property type="entry name" value="Periplasmic binding protein-like II"/>
    <property type="match status" value="1"/>
</dbReference>
<dbReference type="Proteomes" id="UP000256388">
    <property type="component" value="Unassembled WGS sequence"/>
</dbReference>
<name>A0A347ZTM8_9CHLR</name>
<dbReference type="GO" id="GO:0042956">
    <property type="term" value="P:maltodextrin transmembrane transport"/>
    <property type="evidence" value="ECO:0007669"/>
    <property type="project" value="TreeGrafter"/>
</dbReference>
<keyword evidence="3 5" id="KW-0732">Signal</keyword>
<dbReference type="GO" id="GO:0015768">
    <property type="term" value="P:maltose transport"/>
    <property type="evidence" value="ECO:0007669"/>
    <property type="project" value="TreeGrafter"/>
</dbReference>
<evidence type="ECO:0000256" key="3">
    <source>
        <dbReference type="ARBA" id="ARBA00022729"/>
    </source>
</evidence>